<accession>R0IKR2</accession>
<dbReference type="InterPro" id="IPR036638">
    <property type="entry name" value="HLH_DNA-bd_sf"/>
</dbReference>
<feature type="compositionally biased region" description="Polar residues" evidence="1">
    <location>
        <begin position="457"/>
        <end position="468"/>
    </location>
</feature>
<dbReference type="EMBL" id="KB908659">
    <property type="protein sequence ID" value="EOA85640.1"/>
    <property type="molecule type" value="Genomic_DNA"/>
</dbReference>
<evidence type="ECO:0000313" key="3">
    <source>
        <dbReference type="EMBL" id="EOA85640.1"/>
    </source>
</evidence>
<feature type="compositionally biased region" description="Basic and acidic residues" evidence="1">
    <location>
        <begin position="415"/>
        <end position="424"/>
    </location>
</feature>
<feature type="compositionally biased region" description="Low complexity" evidence="1">
    <location>
        <begin position="596"/>
        <end position="605"/>
    </location>
</feature>
<protein>
    <recommendedName>
        <fullName evidence="2">BHLH domain-containing protein</fullName>
    </recommendedName>
</protein>
<feature type="region of interest" description="Disordered" evidence="1">
    <location>
        <begin position="584"/>
        <end position="607"/>
    </location>
</feature>
<feature type="compositionally biased region" description="Polar residues" evidence="1">
    <location>
        <begin position="217"/>
        <end position="238"/>
    </location>
</feature>
<dbReference type="OrthoDB" id="5344169at2759"/>
<dbReference type="Proteomes" id="UP000016935">
    <property type="component" value="Unassembled WGS sequence"/>
</dbReference>
<dbReference type="SMART" id="SM00353">
    <property type="entry name" value="HLH"/>
    <property type="match status" value="1"/>
</dbReference>
<dbReference type="GeneID" id="19401552"/>
<dbReference type="eggNOG" id="ENOG502S7T4">
    <property type="taxonomic scope" value="Eukaryota"/>
</dbReference>
<evidence type="ECO:0000313" key="4">
    <source>
        <dbReference type="Proteomes" id="UP000016935"/>
    </source>
</evidence>
<dbReference type="SUPFAM" id="SSF47459">
    <property type="entry name" value="HLH, helix-loop-helix DNA-binding domain"/>
    <property type="match status" value="1"/>
</dbReference>
<organism evidence="3 4">
    <name type="scientific">Exserohilum turcicum (strain 28A)</name>
    <name type="common">Northern leaf blight fungus</name>
    <name type="synonym">Setosphaeria turcica</name>
    <dbReference type="NCBI Taxonomy" id="671987"/>
    <lineage>
        <taxon>Eukaryota</taxon>
        <taxon>Fungi</taxon>
        <taxon>Dikarya</taxon>
        <taxon>Ascomycota</taxon>
        <taxon>Pezizomycotina</taxon>
        <taxon>Dothideomycetes</taxon>
        <taxon>Pleosporomycetidae</taxon>
        <taxon>Pleosporales</taxon>
        <taxon>Pleosporineae</taxon>
        <taxon>Pleosporaceae</taxon>
        <taxon>Exserohilum</taxon>
    </lineage>
</organism>
<evidence type="ECO:0000259" key="2">
    <source>
        <dbReference type="PROSITE" id="PS50888"/>
    </source>
</evidence>
<feature type="compositionally biased region" description="Basic residues" evidence="1">
    <location>
        <begin position="261"/>
        <end position="271"/>
    </location>
</feature>
<feature type="compositionally biased region" description="Polar residues" evidence="1">
    <location>
        <begin position="351"/>
        <end position="369"/>
    </location>
</feature>
<feature type="compositionally biased region" description="Polar residues" evidence="1">
    <location>
        <begin position="97"/>
        <end position="106"/>
    </location>
</feature>
<proteinExistence type="predicted"/>
<feature type="region of interest" description="Disordered" evidence="1">
    <location>
        <begin position="217"/>
        <end position="244"/>
    </location>
</feature>
<feature type="domain" description="BHLH" evidence="2">
    <location>
        <begin position="552"/>
        <end position="618"/>
    </location>
</feature>
<gene>
    <name evidence="3" type="ORF">SETTUDRAFT_177715</name>
</gene>
<dbReference type="RefSeq" id="XP_008026720.1">
    <property type="nucleotide sequence ID" value="XM_008028529.1"/>
</dbReference>
<name>R0IKR2_EXST2</name>
<feature type="compositionally biased region" description="Basic and acidic residues" evidence="1">
    <location>
        <begin position="622"/>
        <end position="648"/>
    </location>
</feature>
<evidence type="ECO:0000256" key="1">
    <source>
        <dbReference type="SAM" id="MobiDB-lite"/>
    </source>
</evidence>
<reference evidence="3 4" key="1">
    <citation type="journal article" date="2012" name="PLoS Pathog.">
        <title>Diverse lifestyles and strategies of plant pathogenesis encoded in the genomes of eighteen Dothideomycetes fungi.</title>
        <authorList>
            <person name="Ohm R.A."/>
            <person name="Feau N."/>
            <person name="Henrissat B."/>
            <person name="Schoch C.L."/>
            <person name="Horwitz B.A."/>
            <person name="Barry K.W."/>
            <person name="Condon B.J."/>
            <person name="Copeland A.C."/>
            <person name="Dhillon B."/>
            <person name="Glaser F."/>
            <person name="Hesse C.N."/>
            <person name="Kosti I."/>
            <person name="LaButti K."/>
            <person name="Lindquist E.A."/>
            <person name="Lucas S."/>
            <person name="Salamov A.A."/>
            <person name="Bradshaw R.E."/>
            <person name="Ciuffetti L."/>
            <person name="Hamelin R.C."/>
            <person name="Kema G.H.J."/>
            <person name="Lawrence C."/>
            <person name="Scott J.A."/>
            <person name="Spatafora J.W."/>
            <person name="Turgeon B.G."/>
            <person name="de Wit P.J.G.M."/>
            <person name="Zhong S."/>
            <person name="Goodwin S.B."/>
            <person name="Grigoriev I.V."/>
        </authorList>
    </citation>
    <scope>NUCLEOTIDE SEQUENCE [LARGE SCALE GENOMIC DNA]</scope>
    <source>
        <strain evidence="4">28A</strain>
    </source>
</reference>
<keyword evidence="4" id="KW-1185">Reference proteome</keyword>
<dbReference type="HOGENOM" id="CLU_015973_1_0_1"/>
<dbReference type="Pfam" id="PF00010">
    <property type="entry name" value="HLH"/>
    <property type="match status" value="1"/>
</dbReference>
<dbReference type="Gene3D" id="4.10.280.10">
    <property type="entry name" value="Helix-loop-helix DNA-binding domain"/>
    <property type="match status" value="1"/>
</dbReference>
<dbReference type="InterPro" id="IPR011598">
    <property type="entry name" value="bHLH_dom"/>
</dbReference>
<feature type="compositionally biased region" description="Basic and acidic residues" evidence="1">
    <location>
        <begin position="303"/>
        <end position="312"/>
    </location>
</feature>
<dbReference type="CDD" id="cd11392">
    <property type="entry name" value="bHLH_ScPHO4_like"/>
    <property type="match status" value="1"/>
</dbReference>
<dbReference type="GO" id="GO:0046983">
    <property type="term" value="F:protein dimerization activity"/>
    <property type="evidence" value="ECO:0007669"/>
    <property type="project" value="InterPro"/>
</dbReference>
<dbReference type="PROSITE" id="PS50888">
    <property type="entry name" value="BHLH"/>
    <property type="match status" value="1"/>
</dbReference>
<dbReference type="AlphaFoldDB" id="R0IKR2"/>
<dbReference type="STRING" id="671987.R0IKR2"/>
<reference evidence="3 4" key="2">
    <citation type="journal article" date="2013" name="PLoS Genet.">
        <title>Comparative genome structure, secondary metabolite, and effector coding capacity across Cochliobolus pathogens.</title>
        <authorList>
            <person name="Condon B.J."/>
            <person name="Leng Y."/>
            <person name="Wu D."/>
            <person name="Bushley K.E."/>
            <person name="Ohm R.A."/>
            <person name="Otillar R."/>
            <person name="Martin J."/>
            <person name="Schackwitz W."/>
            <person name="Grimwood J."/>
            <person name="MohdZainudin N."/>
            <person name="Xue C."/>
            <person name="Wang R."/>
            <person name="Manning V.A."/>
            <person name="Dhillon B."/>
            <person name="Tu Z.J."/>
            <person name="Steffenson B.J."/>
            <person name="Salamov A."/>
            <person name="Sun H."/>
            <person name="Lowry S."/>
            <person name="LaButti K."/>
            <person name="Han J."/>
            <person name="Copeland A."/>
            <person name="Lindquist E."/>
            <person name="Barry K."/>
            <person name="Schmutz J."/>
            <person name="Baker S.E."/>
            <person name="Ciuffetti L.M."/>
            <person name="Grigoriev I.V."/>
            <person name="Zhong S."/>
            <person name="Turgeon B.G."/>
        </authorList>
    </citation>
    <scope>NUCLEOTIDE SEQUENCE [LARGE SCALE GENOMIC DNA]</scope>
    <source>
        <strain evidence="4">28A</strain>
    </source>
</reference>
<feature type="region of interest" description="Disordered" evidence="1">
    <location>
        <begin position="87"/>
        <end position="106"/>
    </location>
</feature>
<sequence>MNNSTAQSWTAADSFDMDTTPDDFAGAEFIDFDNLDLHFDIDAYNTHGPAPTGNQLADLSDSLNVHHLQAQFPPQLAPDYQHAANAAQDATDIDSHAMSQPPNTNTNLFDYALSQQHTHAAATPAYAHAPDQIYRPHQGVPPTPNSTEMHGDPTRYLQHLDQQHALFDQRYPMRKDDATFTPLVSPAVTPHDTRFQIPDFTMSASYFSPLTSPALNAQTHQHAHHPSQNTTSGSSTGHSPIDVDMDLLGEPAMVAQEHGRRPLRNTSKRAMPRTNGTSRVRQSPIVKPNRRKATVSSLIPPKDVTDLMEEARSQCPSSSGLDALRTRESSETDSISPEPMLSEMRPPPKPRSSTASPAVAAQRSSQHGTPATPASLMRIQPSPDFNGSEQAPLVLEDLTLPEASLDRPSLSRSDTAIRDQDGDTPRLAARKTPKLNPLSTPGASMSGRPSPMLDAMSTPTSPAYSMTNGRKDTKAARNPKKRNSVSSSLVSPALRPKISPSIKPLLPDAGNGAADNTHALLLASKSNYQNILDGTTVPGVVYPTSLSTNLTSKRTSHKIAEQGRRNRINTALQEMQALLPSSRFGAVSDAKSPETNAQNSNNSKAAKVESAIEYIKQLKQEVSERDELLSKKETEMDALKKELAELKQRNSQSAAPEAEPQPKTEPSPSPNTENET</sequence>
<feature type="region of interest" description="Disordered" evidence="1">
    <location>
        <begin position="256"/>
        <end position="497"/>
    </location>
</feature>
<feature type="region of interest" description="Disordered" evidence="1">
    <location>
        <begin position="622"/>
        <end position="676"/>
    </location>
</feature>